<evidence type="ECO:0000313" key="1">
    <source>
        <dbReference type="EMBL" id="GAA2215846.1"/>
    </source>
</evidence>
<sequence length="164" mass="18253">MAEAGLSWVLQQVDDAVAEGNSEGVRLKAQRARPRGRYGDEQTIFIEDEVAYERLAISSHREPDGARIHIATRPYTTAERVQLLIAALRRLLIDLPRVQQEQVKLLSLHQAGAPRVEGIQFLRDEGTSRASTEITILPQSSDNLVSEDTLLTLLTAIEAKVRES</sequence>
<keyword evidence="2" id="KW-1185">Reference proteome</keyword>
<organism evidence="1 2">
    <name type="scientific">Nonomuraea monospora</name>
    <dbReference type="NCBI Taxonomy" id="568818"/>
    <lineage>
        <taxon>Bacteria</taxon>
        <taxon>Bacillati</taxon>
        <taxon>Actinomycetota</taxon>
        <taxon>Actinomycetes</taxon>
        <taxon>Streptosporangiales</taxon>
        <taxon>Streptosporangiaceae</taxon>
        <taxon>Nonomuraea</taxon>
    </lineage>
</organism>
<dbReference type="EMBL" id="BAAAQX010000055">
    <property type="protein sequence ID" value="GAA2215846.1"/>
    <property type="molecule type" value="Genomic_DNA"/>
</dbReference>
<protein>
    <submittedName>
        <fullName evidence="1">Uncharacterized protein</fullName>
    </submittedName>
</protein>
<gene>
    <name evidence="1" type="ORF">GCM10009850_113140</name>
</gene>
<evidence type="ECO:0000313" key="2">
    <source>
        <dbReference type="Proteomes" id="UP001499843"/>
    </source>
</evidence>
<accession>A0ABN3D213</accession>
<proteinExistence type="predicted"/>
<comment type="caution">
    <text evidence="1">The sequence shown here is derived from an EMBL/GenBank/DDBJ whole genome shotgun (WGS) entry which is preliminary data.</text>
</comment>
<dbReference type="Proteomes" id="UP001499843">
    <property type="component" value="Unassembled WGS sequence"/>
</dbReference>
<reference evidence="1 2" key="1">
    <citation type="journal article" date="2019" name="Int. J. Syst. Evol. Microbiol.">
        <title>The Global Catalogue of Microorganisms (GCM) 10K type strain sequencing project: providing services to taxonomists for standard genome sequencing and annotation.</title>
        <authorList>
            <consortium name="The Broad Institute Genomics Platform"/>
            <consortium name="The Broad Institute Genome Sequencing Center for Infectious Disease"/>
            <person name="Wu L."/>
            <person name="Ma J."/>
        </authorList>
    </citation>
    <scope>NUCLEOTIDE SEQUENCE [LARGE SCALE GENOMIC DNA]</scope>
    <source>
        <strain evidence="1 2">JCM 16114</strain>
    </source>
</reference>
<name>A0ABN3D213_9ACTN</name>